<proteinExistence type="predicted"/>
<accession>A0A1H9W7D1</accession>
<feature type="transmembrane region" description="Helical" evidence="1">
    <location>
        <begin position="16"/>
        <end position="38"/>
    </location>
</feature>
<dbReference type="AlphaFoldDB" id="A0A1H9W7D1"/>
<keyword evidence="1" id="KW-1133">Transmembrane helix</keyword>
<protein>
    <submittedName>
        <fullName evidence="2">Cellobiose transport system permease protein</fullName>
    </submittedName>
</protein>
<dbReference type="EMBL" id="FOFR01000031">
    <property type="protein sequence ID" value="SES29691.1"/>
    <property type="molecule type" value="Genomic_DNA"/>
</dbReference>
<keyword evidence="1" id="KW-0472">Membrane</keyword>
<name>A0A1H9W7D1_9PSEU</name>
<evidence type="ECO:0000313" key="2">
    <source>
        <dbReference type="EMBL" id="SES29691.1"/>
    </source>
</evidence>
<evidence type="ECO:0000256" key="1">
    <source>
        <dbReference type="SAM" id="Phobius"/>
    </source>
</evidence>
<dbReference type="Proteomes" id="UP000199352">
    <property type="component" value="Unassembled WGS sequence"/>
</dbReference>
<keyword evidence="1" id="KW-0812">Transmembrane</keyword>
<gene>
    <name evidence="2" type="ORF">SAMN05216188_1314</name>
</gene>
<evidence type="ECO:0000313" key="3">
    <source>
        <dbReference type="Proteomes" id="UP000199352"/>
    </source>
</evidence>
<sequence length="47" mass="4934">MQVALSRLAGGYYTDYPLVLTGSVLGTLPVVVLFVLLARRIVGAVNG</sequence>
<dbReference type="STRING" id="402600.SAMN05216188_1314"/>
<reference evidence="3" key="1">
    <citation type="submission" date="2016-10" db="EMBL/GenBank/DDBJ databases">
        <authorList>
            <person name="Varghese N."/>
            <person name="Submissions S."/>
        </authorList>
    </citation>
    <scope>NUCLEOTIDE SEQUENCE [LARGE SCALE GENOMIC DNA]</scope>
    <source>
        <strain evidence="3">CGMCC 4.3525</strain>
    </source>
</reference>
<keyword evidence="3" id="KW-1185">Reference proteome</keyword>
<organism evidence="2 3">
    <name type="scientific">Lentzea xinjiangensis</name>
    <dbReference type="NCBI Taxonomy" id="402600"/>
    <lineage>
        <taxon>Bacteria</taxon>
        <taxon>Bacillati</taxon>
        <taxon>Actinomycetota</taxon>
        <taxon>Actinomycetes</taxon>
        <taxon>Pseudonocardiales</taxon>
        <taxon>Pseudonocardiaceae</taxon>
        <taxon>Lentzea</taxon>
    </lineage>
</organism>